<evidence type="ECO:0000313" key="2">
    <source>
        <dbReference type="EMBL" id="OEL12009.1"/>
    </source>
</evidence>
<dbReference type="Pfam" id="PF09601">
    <property type="entry name" value="DUF2459"/>
    <property type="match status" value="1"/>
</dbReference>
<gene>
    <name evidence="2" type="ORF">BHF72_1466</name>
</gene>
<dbReference type="EMBL" id="MKGI01000012">
    <property type="protein sequence ID" value="OEL12009.1"/>
    <property type="molecule type" value="Genomic_DNA"/>
</dbReference>
<comment type="caution">
    <text evidence="2">The sequence shown here is derived from an EMBL/GenBank/DDBJ whole genome shotgun (WGS) entry which is preliminary data.</text>
</comment>
<dbReference type="PATRIC" id="fig|237258.4.peg.1420"/>
<protein>
    <recommendedName>
        <fullName evidence="4">TIGR02117 family protein</fullName>
    </recommendedName>
</protein>
<keyword evidence="1" id="KW-1133">Transmembrane helix</keyword>
<name>A0A1E5UGL4_9FLAO</name>
<organism evidence="2 3">
    <name type="scientific">Cloacibacterium normanense</name>
    <dbReference type="NCBI Taxonomy" id="237258"/>
    <lineage>
        <taxon>Bacteria</taxon>
        <taxon>Pseudomonadati</taxon>
        <taxon>Bacteroidota</taxon>
        <taxon>Flavobacteriia</taxon>
        <taxon>Flavobacteriales</taxon>
        <taxon>Weeksellaceae</taxon>
    </lineage>
</organism>
<feature type="transmembrane region" description="Helical" evidence="1">
    <location>
        <begin position="7"/>
        <end position="29"/>
    </location>
</feature>
<dbReference type="NCBIfam" id="TIGR02117">
    <property type="entry name" value="chp_urease_rgn"/>
    <property type="match status" value="1"/>
</dbReference>
<accession>A0A1E5UGL4</accession>
<dbReference type="AlphaFoldDB" id="A0A1E5UGL4"/>
<sequence>MKKFFKILLKTIVSIVGLVALYLLCAYLLPFIEIPAEKTNEPKNVEAYILTNGVHTDLVFPVKSKEIDWSQKFPYEDTVAKDSTLRYIAIGWGDKGFYLDTPAWADLKFSTAFKAAFWLGNSAIHTTFYKEMKLGEDCKKLEMTSAQYQRLIKFIDDAMDKNAEGNYINIKTKAVYGKNDSFYEAKGSYSFLFTCNTWTNEALKVSGQKAAFWTASDKGIFQHYQY</sequence>
<evidence type="ECO:0000256" key="1">
    <source>
        <dbReference type="SAM" id="Phobius"/>
    </source>
</evidence>
<proteinExistence type="predicted"/>
<dbReference type="STRING" id="237258.SAMN04489756_10656"/>
<reference evidence="2 3" key="1">
    <citation type="submission" date="2016-09" db="EMBL/GenBank/DDBJ databases">
        <authorList>
            <person name="Capua I."/>
            <person name="De Benedictis P."/>
            <person name="Joannis T."/>
            <person name="Lombin L.H."/>
            <person name="Cattoli G."/>
        </authorList>
    </citation>
    <scope>NUCLEOTIDE SEQUENCE [LARGE SCALE GENOMIC DNA]</scope>
    <source>
        <strain evidence="2 3">NRS-1</strain>
    </source>
</reference>
<keyword evidence="3" id="KW-1185">Reference proteome</keyword>
<evidence type="ECO:0008006" key="4">
    <source>
        <dbReference type="Google" id="ProtNLM"/>
    </source>
</evidence>
<dbReference type="KEGG" id="cnr:EB819_01835"/>
<dbReference type="InterPro" id="IPR011727">
    <property type="entry name" value="CHP02117"/>
</dbReference>
<dbReference type="RefSeq" id="WP_069797130.1">
    <property type="nucleotide sequence ID" value="NZ_CP034157.1"/>
</dbReference>
<evidence type="ECO:0000313" key="3">
    <source>
        <dbReference type="Proteomes" id="UP000095601"/>
    </source>
</evidence>
<dbReference type="Proteomes" id="UP000095601">
    <property type="component" value="Unassembled WGS sequence"/>
</dbReference>
<dbReference type="OrthoDB" id="211174at2"/>
<keyword evidence="1" id="KW-0472">Membrane</keyword>
<keyword evidence="1" id="KW-0812">Transmembrane</keyword>